<name>A0A3P3XPX0_9SPIR</name>
<sequence>MMIDTIRGAIASINGQDAVKISDWRLVERKLQLQERYYIAAKAEQARVVDECSYSLTVYVDTHEDNKQYRGEATITIQPTFSLEDCTAKIRQAVFAASKSHNPWFGLPTPSALKVTLPVSGFEALSPSDQVEVVRKAFYSAAVPFAGSARINALELFIIKEQKRLINSCGVDYSATIWRGYSEFVVEADSPNGPVELFDDIEFSEPDTARLADTISARLAQVRDRAHAAPMPTLQGLSVILRGKEAEEVFGWFFHNSRTEMIYSKASAFGLGKNVQKASDSEEVAEPLDIWAEPVISGLPSSAAFDIDGFPLERTTVIEKGVLNTLIGSVRHADWLGVPRKGAFPLFSVSSGSMSLEAMHAAPYLEPVMFSDFQLDPVTGDFGAEVRLAYYFDGEKVIPVSGGSISGSLGALRASMRRSAETAVATLSRCPVAIMLQGAIITGMN</sequence>
<dbReference type="InterPro" id="IPR047657">
    <property type="entry name" value="PmbA"/>
</dbReference>
<dbReference type="EMBL" id="FWDO01000004">
    <property type="protein sequence ID" value="SLM18320.1"/>
    <property type="molecule type" value="Genomic_DNA"/>
</dbReference>
<dbReference type="SUPFAM" id="SSF111283">
    <property type="entry name" value="Putative modulator of DNA gyrase, PmbA/TldD"/>
    <property type="match status" value="1"/>
</dbReference>
<evidence type="ECO:0000313" key="2">
    <source>
        <dbReference type="EMBL" id="SLM18320.1"/>
    </source>
</evidence>
<dbReference type="InterPro" id="IPR045569">
    <property type="entry name" value="Metalloprtase-TldD/E_C"/>
</dbReference>
<organism evidence="2">
    <name type="scientific">uncultured spirochete</name>
    <dbReference type="NCBI Taxonomy" id="156406"/>
    <lineage>
        <taxon>Bacteria</taxon>
        <taxon>Pseudomonadati</taxon>
        <taxon>Spirochaetota</taxon>
        <taxon>Spirochaetia</taxon>
        <taxon>Spirochaetales</taxon>
        <taxon>environmental samples</taxon>
    </lineage>
</organism>
<evidence type="ECO:0000259" key="1">
    <source>
        <dbReference type="Pfam" id="PF19289"/>
    </source>
</evidence>
<dbReference type="GO" id="GO:0005829">
    <property type="term" value="C:cytosol"/>
    <property type="evidence" value="ECO:0007669"/>
    <property type="project" value="TreeGrafter"/>
</dbReference>
<proteinExistence type="predicted"/>
<dbReference type="InterPro" id="IPR036059">
    <property type="entry name" value="TldD/PmbA_sf"/>
</dbReference>
<dbReference type="AlphaFoldDB" id="A0A3P3XPX0"/>
<dbReference type="GO" id="GO:0006508">
    <property type="term" value="P:proteolysis"/>
    <property type="evidence" value="ECO:0007669"/>
    <property type="project" value="InterPro"/>
</dbReference>
<accession>A0A3P3XPX0</accession>
<dbReference type="Pfam" id="PF19289">
    <property type="entry name" value="PmbA_TldD_3rd"/>
    <property type="match status" value="1"/>
</dbReference>
<dbReference type="PANTHER" id="PTHR43421:SF1">
    <property type="entry name" value="METALLOPROTEASE PMBA"/>
    <property type="match status" value="1"/>
</dbReference>
<feature type="domain" description="Metalloprotease TldD/E C-terminal" evidence="1">
    <location>
        <begin position="238"/>
        <end position="418"/>
    </location>
</feature>
<dbReference type="PANTHER" id="PTHR43421">
    <property type="entry name" value="METALLOPROTEASE PMBA"/>
    <property type="match status" value="1"/>
</dbReference>
<dbReference type="GO" id="GO:0008237">
    <property type="term" value="F:metallopeptidase activity"/>
    <property type="evidence" value="ECO:0007669"/>
    <property type="project" value="InterPro"/>
</dbReference>
<gene>
    <name evidence="2" type="ORF">SPIRO4BDMA_40892</name>
</gene>
<protein>
    <recommendedName>
        <fullName evidence="1">Metalloprotease TldD/E C-terminal domain-containing protein</fullName>
    </recommendedName>
</protein>
<reference evidence="2" key="1">
    <citation type="submission" date="2017-02" db="EMBL/GenBank/DDBJ databases">
        <authorList>
            <person name="Regsiter A."/>
            <person name="William W."/>
        </authorList>
    </citation>
    <scope>NUCLEOTIDE SEQUENCE</scope>
    <source>
        <strain evidence="2">BdmA 4</strain>
    </source>
</reference>